<dbReference type="PANTHER" id="PTHR33481">
    <property type="entry name" value="REVERSE TRANSCRIPTASE"/>
    <property type="match status" value="1"/>
</dbReference>
<evidence type="ECO:0000313" key="5">
    <source>
        <dbReference type="EMBL" id="OAQ65638.1"/>
    </source>
</evidence>
<comment type="caution">
    <text evidence="5">The sequence shown here is derived from an EMBL/GenBank/DDBJ whole genome shotgun (WGS) entry which is preliminary data.</text>
</comment>
<dbReference type="Pfam" id="PF00078">
    <property type="entry name" value="RVT_1"/>
    <property type="match status" value="1"/>
</dbReference>
<keyword evidence="5" id="KW-0808">Transferase</keyword>
<evidence type="ECO:0000256" key="3">
    <source>
        <dbReference type="SAM" id="MobiDB-lite"/>
    </source>
</evidence>
<dbReference type="AlphaFoldDB" id="A0A179FJX7"/>
<comment type="subcellular location">
    <subcellularLocation>
        <location evidence="1">Mitochondrion</location>
    </subcellularLocation>
</comment>
<dbReference type="InterPro" id="IPR043502">
    <property type="entry name" value="DNA/RNA_pol_sf"/>
</dbReference>
<dbReference type="GO" id="GO:0003964">
    <property type="term" value="F:RNA-directed DNA polymerase activity"/>
    <property type="evidence" value="ECO:0007669"/>
    <property type="project" value="UniProtKB-KW"/>
</dbReference>
<dbReference type="PANTHER" id="PTHR33481:SF1">
    <property type="entry name" value="ENDONUCLEASE_EXONUCLEASE_PHOSPHATASE DOMAIN-CONTAINING PROTEIN-RELATED"/>
    <property type="match status" value="1"/>
</dbReference>
<dbReference type="SUPFAM" id="SSF56672">
    <property type="entry name" value="DNA/RNA polymerases"/>
    <property type="match status" value="1"/>
</dbReference>
<dbReference type="PROSITE" id="PS50878">
    <property type="entry name" value="RT_POL"/>
    <property type="match status" value="1"/>
</dbReference>
<keyword evidence="2" id="KW-0496">Mitochondrion</keyword>
<name>A0A179FJX7_PURLI</name>
<evidence type="ECO:0000313" key="6">
    <source>
        <dbReference type="Proteomes" id="UP000078240"/>
    </source>
</evidence>
<keyword evidence="5" id="KW-0695">RNA-directed DNA polymerase</keyword>
<reference evidence="5 6" key="1">
    <citation type="submission" date="2016-01" db="EMBL/GenBank/DDBJ databases">
        <title>Biosynthesis of antibiotic leucinostatins and their inhibition on Phytophthora in bio-control Purpureocillium lilacinum.</title>
        <authorList>
            <person name="Wang G."/>
            <person name="Liu Z."/>
            <person name="Lin R."/>
            <person name="Li E."/>
            <person name="Mao Z."/>
            <person name="Ling J."/>
            <person name="Yin W."/>
            <person name="Xie B."/>
        </authorList>
    </citation>
    <scope>NUCLEOTIDE SEQUENCE [LARGE SCALE GENOMIC DNA]</scope>
    <source>
        <strain evidence="5">PLBJ-1</strain>
    </source>
</reference>
<protein>
    <submittedName>
        <fullName evidence="5">Reverse transcriptase</fullName>
    </submittedName>
</protein>
<proteinExistence type="predicted"/>
<accession>A0A179FJX7</accession>
<sequence>MPAREHLLLLRPSEQEQTTVPRFQGRPIPAPPREDLRVFVRLDAEAPARSHGNNSIRTHIAAKVGIDLHQIPAAFPVNSGWAIRAADAAGDLIVERQSEWAEDLGAKSVEVSKKWYTYVVSNCPRRLTDLQGNEADYDAAVKDEIACQTNLTPVSIRPSRHDSNDLPSKTLIVSFLEPTKKPWRLFGSSRLARYIDKPAVPSQCDKCWDFHGRHNCDRRPSCKRCGKVGHDDSSCAAPEQCANCLGPHAADFLKCPARPIRSHGAFRRLTKEEKSRVREMGAQLFAQLSQRTAQADTLGGSPQSVDPSSGPAPSNASGADDRLSPSAPSRSSPIAHQHIDNQLEPEADTSRAEMVTRRTILFAQSASLEEVRDATLRTGNTSPGSDNITVKMLRAVWHVIGNLVHKLYQGCLNVGHHPKPFREAEVVMITKPGRRNLSEARAWRPISLLSCLGKGLERLIARRLAWTSVHYGVLHLQQAGALPKRSAVDLVAALVHDIEEAFARNMVATVVTLDAEGAFDTVLQNRLILRLRQQGWPENVARWAGSLMHDRSACVRYQDVTTPSSPLQCGLPQGSPASPILYLLYTEPIYRLRNPKGRFGYADDTAILCVGNTLEETARKASRHVRELVDWGTVNAITFDPKKTEVMHFCRTKLRSAPPVFHGEVKKRPESALRWAIARHAEPLYYGRGVTDAVWLTRQIGQAFGFQPHHSRVHQSPALWFVNGDSGARSSKWPPVA</sequence>
<keyword evidence="5" id="KW-0548">Nucleotidyltransferase</keyword>
<feature type="region of interest" description="Disordered" evidence="3">
    <location>
        <begin position="290"/>
        <end position="351"/>
    </location>
</feature>
<dbReference type="GO" id="GO:0005739">
    <property type="term" value="C:mitochondrion"/>
    <property type="evidence" value="ECO:0007669"/>
    <property type="project" value="UniProtKB-SubCell"/>
</dbReference>
<feature type="compositionally biased region" description="Polar residues" evidence="3">
    <location>
        <begin position="290"/>
        <end position="306"/>
    </location>
</feature>
<evidence type="ECO:0000256" key="2">
    <source>
        <dbReference type="ARBA" id="ARBA00023128"/>
    </source>
</evidence>
<dbReference type="InterPro" id="IPR000477">
    <property type="entry name" value="RT_dom"/>
</dbReference>
<evidence type="ECO:0000256" key="1">
    <source>
        <dbReference type="ARBA" id="ARBA00004173"/>
    </source>
</evidence>
<feature type="domain" description="Reverse transcriptase" evidence="4">
    <location>
        <begin position="410"/>
        <end position="666"/>
    </location>
</feature>
<gene>
    <name evidence="5" type="ORF">VFPBJ_11170</name>
</gene>
<evidence type="ECO:0000259" key="4">
    <source>
        <dbReference type="PROSITE" id="PS50878"/>
    </source>
</evidence>
<organism evidence="5 6">
    <name type="scientific">Purpureocillium lilacinum</name>
    <name type="common">Paecilomyces lilacinus</name>
    <dbReference type="NCBI Taxonomy" id="33203"/>
    <lineage>
        <taxon>Eukaryota</taxon>
        <taxon>Fungi</taxon>
        <taxon>Dikarya</taxon>
        <taxon>Ascomycota</taxon>
        <taxon>Pezizomycotina</taxon>
        <taxon>Sordariomycetes</taxon>
        <taxon>Hypocreomycetidae</taxon>
        <taxon>Hypocreales</taxon>
        <taxon>Ophiocordycipitaceae</taxon>
        <taxon>Purpureocillium</taxon>
    </lineage>
</organism>
<dbReference type="CDD" id="cd01650">
    <property type="entry name" value="RT_nLTR_like"/>
    <property type="match status" value="1"/>
</dbReference>
<dbReference type="Proteomes" id="UP000078240">
    <property type="component" value="Unassembled WGS sequence"/>
</dbReference>
<feature type="compositionally biased region" description="Low complexity" evidence="3">
    <location>
        <begin position="307"/>
        <end position="333"/>
    </location>
</feature>
<dbReference type="EMBL" id="LSBH01000014">
    <property type="protein sequence ID" value="OAQ65638.1"/>
    <property type="molecule type" value="Genomic_DNA"/>
</dbReference>